<dbReference type="EMBL" id="VSRR010011005">
    <property type="protein sequence ID" value="MPC52595.1"/>
    <property type="molecule type" value="Genomic_DNA"/>
</dbReference>
<evidence type="ECO:0000313" key="1">
    <source>
        <dbReference type="EMBL" id="MPC52595.1"/>
    </source>
</evidence>
<reference evidence="1 2" key="1">
    <citation type="submission" date="2019-05" db="EMBL/GenBank/DDBJ databases">
        <title>Another draft genome of Portunus trituberculatus and its Hox gene families provides insights of decapod evolution.</title>
        <authorList>
            <person name="Jeong J.-H."/>
            <person name="Song I."/>
            <person name="Kim S."/>
            <person name="Choi T."/>
            <person name="Kim D."/>
            <person name="Ryu S."/>
            <person name="Kim W."/>
        </authorList>
    </citation>
    <scope>NUCLEOTIDE SEQUENCE [LARGE SCALE GENOMIC DNA]</scope>
    <source>
        <tissue evidence="1">Muscle</tissue>
    </source>
</reference>
<protein>
    <submittedName>
        <fullName evidence="1">Uncharacterized protein</fullName>
    </submittedName>
</protein>
<keyword evidence="2" id="KW-1185">Reference proteome</keyword>
<dbReference type="AlphaFoldDB" id="A0A5B7G587"/>
<gene>
    <name evidence="1" type="ORF">E2C01_046467</name>
</gene>
<organism evidence="1 2">
    <name type="scientific">Portunus trituberculatus</name>
    <name type="common">Swimming crab</name>
    <name type="synonym">Neptunus trituberculatus</name>
    <dbReference type="NCBI Taxonomy" id="210409"/>
    <lineage>
        <taxon>Eukaryota</taxon>
        <taxon>Metazoa</taxon>
        <taxon>Ecdysozoa</taxon>
        <taxon>Arthropoda</taxon>
        <taxon>Crustacea</taxon>
        <taxon>Multicrustacea</taxon>
        <taxon>Malacostraca</taxon>
        <taxon>Eumalacostraca</taxon>
        <taxon>Eucarida</taxon>
        <taxon>Decapoda</taxon>
        <taxon>Pleocyemata</taxon>
        <taxon>Brachyura</taxon>
        <taxon>Eubrachyura</taxon>
        <taxon>Portunoidea</taxon>
        <taxon>Portunidae</taxon>
        <taxon>Portuninae</taxon>
        <taxon>Portunus</taxon>
    </lineage>
</organism>
<evidence type="ECO:0000313" key="2">
    <source>
        <dbReference type="Proteomes" id="UP000324222"/>
    </source>
</evidence>
<proteinExistence type="predicted"/>
<accession>A0A5B7G587</accession>
<comment type="caution">
    <text evidence="1">The sequence shown here is derived from an EMBL/GenBank/DDBJ whole genome shotgun (WGS) entry which is preliminary data.</text>
</comment>
<name>A0A5B7G587_PORTR</name>
<dbReference type="Proteomes" id="UP000324222">
    <property type="component" value="Unassembled WGS sequence"/>
</dbReference>
<sequence>MIRLPPPYQTSVSPSPRICLTATPPHVSLPIIFRTPVAGYQWSCKHVSRFGHQMTLLHSRLSCTSSSFTPSRAMYC</sequence>